<comment type="caution">
    <text evidence="1">The sequence shown here is derived from an EMBL/GenBank/DDBJ whole genome shotgun (WGS) entry which is preliminary data.</text>
</comment>
<evidence type="ECO:0008006" key="3">
    <source>
        <dbReference type="Google" id="ProtNLM"/>
    </source>
</evidence>
<gene>
    <name evidence="1" type="ORF">KDA_50420</name>
</gene>
<name>A0A402BDT1_9CHLR</name>
<dbReference type="OrthoDB" id="3237545at2"/>
<evidence type="ECO:0000313" key="2">
    <source>
        <dbReference type="Proteomes" id="UP000287171"/>
    </source>
</evidence>
<keyword evidence="2" id="KW-1185">Reference proteome</keyword>
<evidence type="ECO:0000313" key="1">
    <source>
        <dbReference type="EMBL" id="GCE29558.1"/>
    </source>
</evidence>
<dbReference type="RefSeq" id="WP_126629798.1">
    <property type="nucleotide sequence ID" value="NZ_BIFT01000002.1"/>
</dbReference>
<proteinExistence type="predicted"/>
<dbReference type="Gene3D" id="3.40.50.300">
    <property type="entry name" value="P-loop containing nucleotide triphosphate hydrolases"/>
    <property type="match status" value="1"/>
</dbReference>
<sequence>MLELLSLNETARYQRYDWGTKHLEEWHELQPTEYLLLEGVSSSREAFRPYLTFAIWIETPRQERVLRDLERDGETARRQWEEWIASEDEYIEREHPEQKVDLVINGTRPYDLSAVFYCFWERASIQPAGNRGMGNSHLASH</sequence>
<dbReference type="EMBL" id="BIFT01000002">
    <property type="protein sequence ID" value="GCE29558.1"/>
    <property type="molecule type" value="Genomic_DNA"/>
</dbReference>
<protein>
    <recommendedName>
        <fullName evidence="3">Phosphoribulokinase/uridine kinase domain-containing protein</fullName>
    </recommendedName>
</protein>
<organism evidence="1 2">
    <name type="scientific">Dictyobacter alpinus</name>
    <dbReference type="NCBI Taxonomy" id="2014873"/>
    <lineage>
        <taxon>Bacteria</taxon>
        <taxon>Bacillati</taxon>
        <taxon>Chloroflexota</taxon>
        <taxon>Ktedonobacteria</taxon>
        <taxon>Ktedonobacterales</taxon>
        <taxon>Dictyobacteraceae</taxon>
        <taxon>Dictyobacter</taxon>
    </lineage>
</organism>
<dbReference type="Proteomes" id="UP000287171">
    <property type="component" value="Unassembled WGS sequence"/>
</dbReference>
<reference evidence="2" key="1">
    <citation type="submission" date="2018-12" db="EMBL/GenBank/DDBJ databases">
        <title>Tengunoibacter tsumagoiensis gen. nov., sp. nov., Dictyobacter kobayashii sp. nov., D. alpinus sp. nov., and D. joshuensis sp. nov. and description of Dictyobacteraceae fam. nov. within the order Ktedonobacterales isolated from Tengu-no-mugimeshi.</title>
        <authorList>
            <person name="Wang C.M."/>
            <person name="Zheng Y."/>
            <person name="Sakai Y."/>
            <person name="Toyoda A."/>
            <person name="Minakuchi Y."/>
            <person name="Abe K."/>
            <person name="Yokota A."/>
            <person name="Yabe S."/>
        </authorList>
    </citation>
    <scope>NUCLEOTIDE SEQUENCE [LARGE SCALE GENOMIC DNA]</scope>
    <source>
        <strain evidence="2">Uno16</strain>
    </source>
</reference>
<dbReference type="SUPFAM" id="SSF52540">
    <property type="entry name" value="P-loop containing nucleoside triphosphate hydrolases"/>
    <property type="match status" value="1"/>
</dbReference>
<accession>A0A402BDT1</accession>
<dbReference type="AlphaFoldDB" id="A0A402BDT1"/>
<dbReference type="InterPro" id="IPR027417">
    <property type="entry name" value="P-loop_NTPase"/>
</dbReference>